<evidence type="ECO:0000256" key="11">
    <source>
        <dbReference type="ARBA" id="ARBA00022989"/>
    </source>
</evidence>
<sequence>MRIRWLMITILLIFSSGIVFSVIVIKNNNISEVDLAAINDVVKTTEKNWGHITEETFNNSNIEQAFAIIDDDLENAIYQTRGYHYINIYDAIKNRDTVLDVKHNDRIAGKIIIRNNEQEMIQQAKSELAITISLIFGLLMLVSIIYITYIYRTLLKPFRKLKIFASNVARGNLDIPLNMDKNNTFGAFTESFDLLREELGAARQREYESNRSKKELVATLSHDIKTPVASIKAVSELLLLEAKDEKLIRQVNTIHSKAEQINLLVTDMFHATLEELQQLKLTVIEESSEVLVNMIQNVNYDHRIDYDPIPQCIILTDPLRMQQVIDNIISNSYKYAGTNVTIQSQINQGYLELHIQDFGPGISEEELPLLFNKYFRGENVGGENGSGLGLYISKYFMENMYGDISCYNRSDGFTVVLKIRLAY</sequence>
<evidence type="ECO:0000256" key="3">
    <source>
        <dbReference type="ARBA" id="ARBA00012438"/>
    </source>
</evidence>
<dbReference type="InterPro" id="IPR004358">
    <property type="entry name" value="Sig_transdc_His_kin-like_C"/>
</dbReference>
<keyword evidence="11 14" id="KW-1133">Transmembrane helix</keyword>
<keyword evidence="4" id="KW-1003">Cell membrane</keyword>
<evidence type="ECO:0000256" key="7">
    <source>
        <dbReference type="ARBA" id="ARBA00022692"/>
    </source>
</evidence>
<dbReference type="AlphaFoldDB" id="A0A3D8PXP2"/>
<dbReference type="InterPro" id="IPR003594">
    <property type="entry name" value="HATPase_dom"/>
</dbReference>
<comment type="catalytic activity">
    <reaction evidence="1">
        <text>ATP + protein L-histidine = ADP + protein N-phospho-L-histidine.</text>
        <dbReference type="EC" id="2.7.13.3"/>
    </reaction>
</comment>
<dbReference type="Gene3D" id="6.10.340.10">
    <property type="match status" value="1"/>
</dbReference>
<feature type="domain" description="Histidine kinase" evidence="15">
    <location>
        <begin position="219"/>
        <end position="423"/>
    </location>
</feature>
<gene>
    <name evidence="17" type="ORF">CWR45_06115</name>
</gene>
<dbReference type="GO" id="GO:0005524">
    <property type="term" value="F:ATP binding"/>
    <property type="evidence" value="ECO:0007669"/>
    <property type="project" value="UniProtKB-KW"/>
</dbReference>
<keyword evidence="9 17" id="KW-0418">Kinase</keyword>
<evidence type="ECO:0000313" key="18">
    <source>
        <dbReference type="Proteomes" id="UP000256520"/>
    </source>
</evidence>
<comment type="caution">
    <text evidence="17">The sequence shown here is derived from an EMBL/GenBank/DDBJ whole genome shotgun (WGS) entry which is preliminary data.</text>
</comment>
<dbReference type="InterPro" id="IPR005467">
    <property type="entry name" value="His_kinase_dom"/>
</dbReference>
<dbReference type="EMBL" id="PIOD01000006">
    <property type="protein sequence ID" value="RDW19655.1"/>
    <property type="molecule type" value="Genomic_DNA"/>
</dbReference>
<dbReference type="Gene3D" id="1.10.287.130">
    <property type="match status" value="1"/>
</dbReference>
<reference evidence="18" key="1">
    <citation type="submission" date="2017-11" db="EMBL/GenBank/DDBJ databases">
        <authorList>
            <person name="Zhu W."/>
        </authorList>
    </citation>
    <scope>NUCLEOTIDE SEQUENCE [LARGE SCALE GENOMIC DNA]</scope>
    <source>
        <strain evidence="18">CAU 1051</strain>
    </source>
</reference>
<dbReference type="Gene3D" id="3.30.565.10">
    <property type="entry name" value="Histidine kinase-like ATPase, C-terminal domain"/>
    <property type="match status" value="1"/>
</dbReference>
<dbReference type="PROSITE" id="PS50885">
    <property type="entry name" value="HAMP"/>
    <property type="match status" value="1"/>
</dbReference>
<keyword evidence="5" id="KW-0597">Phosphoprotein</keyword>
<dbReference type="InterPro" id="IPR003661">
    <property type="entry name" value="HisK_dim/P_dom"/>
</dbReference>
<evidence type="ECO:0000256" key="8">
    <source>
        <dbReference type="ARBA" id="ARBA00022741"/>
    </source>
</evidence>
<dbReference type="InterPro" id="IPR050398">
    <property type="entry name" value="HssS/ArlS-like"/>
</dbReference>
<accession>A0A3D8PXP2</accession>
<keyword evidence="8" id="KW-0547">Nucleotide-binding</keyword>
<evidence type="ECO:0000256" key="6">
    <source>
        <dbReference type="ARBA" id="ARBA00022679"/>
    </source>
</evidence>
<dbReference type="SMART" id="SM00388">
    <property type="entry name" value="HisKA"/>
    <property type="match status" value="1"/>
</dbReference>
<evidence type="ECO:0000256" key="4">
    <source>
        <dbReference type="ARBA" id="ARBA00022475"/>
    </source>
</evidence>
<dbReference type="GO" id="GO:0005886">
    <property type="term" value="C:plasma membrane"/>
    <property type="evidence" value="ECO:0007669"/>
    <property type="project" value="UniProtKB-SubCell"/>
</dbReference>
<dbReference type="PANTHER" id="PTHR45528">
    <property type="entry name" value="SENSOR HISTIDINE KINASE CPXA"/>
    <property type="match status" value="1"/>
</dbReference>
<protein>
    <recommendedName>
        <fullName evidence="3">histidine kinase</fullName>
        <ecNumber evidence="3">2.7.13.3</ecNumber>
    </recommendedName>
</protein>
<dbReference type="Pfam" id="PF00512">
    <property type="entry name" value="HisKA"/>
    <property type="match status" value="1"/>
</dbReference>
<keyword evidence="7 14" id="KW-0812">Transmembrane</keyword>
<name>A0A3D8PXP2_9BACI</name>
<dbReference type="InterPro" id="IPR003660">
    <property type="entry name" value="HAMP_dom"/>
</dbReference>
<feature type="domain" description="HAMP" evidence="16">
    <location>
        <begin position="152"/>
        <end position="204"/>
    </location>
</feature>
<keyword evidence="12" id="KW-0902">Two-component regulatory system</keyword>
<dbReference type="RefSeq" id="WP_115749003.1">
    <property type="nucleotide sequence ID" value="NZ_PIOD01000006.1"/>
</dbReference>
<keyword evidence="13 14" id="KW-0472">Membrane</keyword>
<dbReference type="OrthoDB" id="368131at2"/>
<evidence type="ECO:0000256" key="13">
    <source>
        <dbReference type="ARBA" id="ARBA00023136"/>
    </source>
</evidence>
<evidence type="ECO:0000313" key="17">
    <source>
        <dbReference type="EMBL" id="RDW19655.1"/>
    </source>
</evidence>
<evidence type="ECO:0000256" key="2">
    <source>
        <dbReference type="ARBA" id="ARBA00004651"/>
    </source>
</evidence>
<dbReference type="Pfam" id="PF02518">
    <property type="entry name" value="HATPase_c"/>
    <property type="match status" value="1"/>
</dbReference>
<evidence type="ECO:0000256" key="5">
    <source>
        <dbReference type="ARBA" id="ARBA00022553"/>
    </source>
</evidence>
<evidence type="ECO:0000259" key="15">
    <source>
        <dbReference type="PROSITE" id="PS50109"/>
    </source>
</evidence>
<dbReference type="GO" id="GO:0000155">
    <property type="term" value="F:phosphorelay sensor kinase activity"/>
    <property type="evidence" value="ECO:0007669"/>
    <property type="project" value="InterPro"/>
</dbReference>
<organism evidence="17 18">
    <name type="scientific">Oceanobacillus chungangensis</name>
    <dbReference type="NCBI Taxonomy" id="1229152"/>
    <lineage>
        <taxon>Bacteria</taxon>
        <taxon>Bacillati</taxon>
        <taxon>Bacillota</taxon>
        <taxon>Bacilli</taxon>
        <taxon>Bacillales</taxon>
        <taxon>Bacillaceae</taxon>
        <taxon>Oceanobacillus</taxon>
    </lineage>
</organism>
<proteinExistence type="predicted"/>
<dbReference type="Proteomes" id="UP000256520">
    <property type="component" value="Unassembled WGS sequence"/>
</dbReference>
<feature type="transmembrane region" description="Helical" evidence="14">
    <location>
        <begin position="128"/>
        <end position="151"/>
    </location>
</feature>
<dbReference type="SUPFAM" id="SSF55874">
    <property type="entry name" value="ATPase domain of HSP90 chaperone/DNA topoisomerase II/histidine kinase"/>
    <property type="match status" value="1"/>
</dbReference>
<dbReference type="EC" id="2.7.13.3" evidence="3"/>
<evidence type="ECO:0000259" key="16">
    <source>
        <dbReference type="PROSITE" id="PS50885"/>
    </source>
</evidence>
<dbReference type="CDD" id="cd00082">
    <property type="entry name" value="HisKA"/>
    <property type="match status" value="1"/>
</dbReference>
<dbReference type="SMART" id="SM00387">
    <property type="entry name" value="HATPase_c"/>
    <property type="match status" value="1"/>
</dbReference>
<evidence type="ECO:0000256" key="9">
    <source>
        <dbReference type="ARBA" id="ARBA00022777"/>
    </source>
</evidence>
<evidence type="ECO:0000256" key="14">
    <source>
        <dbReference type="SAM" id="Phobius"/>
    </source>
</evidence>
<evidence type="ECO:0000256" key="12">
    <source>
        <dbReference type="ARBA" id="ARBA00023012"/>
    </source>
</evidence>
<keyword evidence="10" id="KW-0067">ATP-binding</keyword>
<keyword evidence="6" id="KW-0808">Transferase</keyword>
<dbReference type="InterPro" id="IPR036097">
    <property type="entry name" value="HisK_dim/P_sf"/>
</dbReference>
<dbReference type="PRINTS" id="PR00344">
    <property type="entry name" value="BCTRLSENSOR"/>
</dbReference>
<evidence type="ECO:0000256" key="1">
    <source>
        <dbReference type="ARBA" id="ARBA00000085"/>
    </source>
</evidence>
<dbReference type="PROSITE" id="PS50109">
    <property type="entry name" value="HIS_KIN"/>
    <property type="match status" value="1"/>
</dbReference>
<dbReference type="PANTHER" id="PTHR45528:SF1">
    <property type="entry name" value="SENSOR HISTIDINE KINASE CPXA"/>
    <property type="match status" value="1"/>
</dbReference>
<keyword evidence="18" id="KW-1185">Reference proteome</keyword>
<comment type="subcellular location">
    <subcellularLocation>
        <location evidence="2">Cell membrane</location>
        <topology evidence="2">Multi-pass membrane protein</topology>
    </subcellularLocation>
</comment>
<evidence type="ECO:0000256" key="10">
    <source>
        <dbReference type="ARBA" id="ARBA00022840"/>
    </source>
</evidence>
<dbReference type="CDD" id="cd06225">
    <property type="entry name" value="HAMP"/>
    <property type="match status" value="1"/>
</dbReference>
<dbReference type="SUPFAM" id="SSF47384">
    <property type="entry name" value="Homodimeric domain of signal transducing histidine kinase"/>
    <property type="match status" value="1"/>
</dbReference>
<dbReference type="InterPro" id="IPR036890">
    <property type="entry name" value="HATPase_C_sf"/>
</dbReference>
<dbReference type="CDD" id="cd00075">
    <property type="entry name" value="HATPase"/>
    <property type="match status" value="1"/>
</dbReference>